<name>A0A4Q7NVH4_9ACTN</name>
<evidence type="ECO:0000256" key="2">
    <source>
        <dbReference type="ARBA" id="ARBA00023125"/>
    </source>
</evidence>
<keyword evidence="6" id="KW-1185">Reference proteome</keyword>
<dbReference type="PANTHER" id="PTHR44688:SF16">
    <property type="entry name" value="DNA-BINDING TRANSCRIPTIONAL ACTIVATOR DEVR_DOSR"/>
    <property type="match status" value="1"/>
</dbReference>
<sequence length="339" mass="35330">MDEPTVMDLVATSSSSGPVAQRAEGMLRSLRQLVPFDAAWLALSDSTSGSYTSLASVDLPASTLRYLSGPRMARDIEVTQTDRLRPPLSPSDLPYSAAELPTWAECLHPSGFHEALAVALFEDGGRRHVGFLALLSAGTEPPRADVRQRLHELTPVLARGIDPVRALAAAARMVKGATAGALLCASSAVLPLSGLEGHPLLTGSSPLVAVARSSVAEGAAYRSFVWPLGGHHAPDGHVRVTVLAGGTDPSPGLVGTVVLSPPGHLRGLTPRELEVLGLVVEGCSNQQIAHTLVVAPRTVATHLEHILEKVGASSRTLAAVRAEREGLYVPAAAGTSARR</sequence>
<dbReference type="SMART" id="SM00421">
    <property type="entry name" value="HTH_LUXR"/>
    <property type="match status" value="1"/>
</dbReference>
<evidence type="ECO:0000256" key="3">
    <source>
        <dbReference type="ARBA" id="ARBA00023163"/>
    </source>
</evidence>
<accession>A0A4Q7NVH4</accession>
<keyword evidence="3" id="KW-0804">Transcription</keyword>
<dbReference type="PANTHER" id="PTHR44688">
    <property type="entry name" value="DNA-BINDING TRANSCRIPTIONAL ACTIVATOR DEVR_DOSR"/>
    <property type="match status" value="1"/>
</dbReference>
<organism evidence="5 6">
    <name type="scientific">Motilibacter rhizosphaerae</name>
    <dbReference type="NCBI Taxonomy" id="598652"/>
    <lineage>
        <taxon>Bacteria</taxon>
        <taxon>Bacillati</taxon>
        <taxon>Actinomycetota</taxon>
        <taxon>Actinomycetes</taxon>
        <taxon>Motilibacterales</taxon>
        <taxon>Motilibacteraceae</taxon>
        <taxon>Motilibacter</taxon>
    </lineage>
</organism>
<proteinExistence type="predicted"/>
<comment type="caution">
    <text evidence="5">The sequence shown here is derived from an EMBL/GenBank/DDBJ whole genome shotgun (WGS) entry which is preliminary data.</text>
</comment>
<dbReference type="RefSeq" id="WP_130491287.1">
    <property type="nucleotide sequence ID" value="NZ_SGXD01000001.1"/>
</dbReference>
<keyword evidence="1" id="KW-0805">Transcription regulation</keyword>
<dbReference type="InterPro" id="IPR000792">
    <property type="entry name" value="Tscrpt_reg_LuxR_C"/>
</dbReference>
<feature type="domain" description="HTH luxR-type" evidence="4">
    <location>
        <begin position="261"/>
        <end position="326"/>
    </location>
</feature>
<keyword evidence="2" id="KW-0238">DNA-binding</keyword>
<dbReference type="AlphaFoldDB" id="A0A4Q7NVH4"/>
<dbReference type="CDD" id="cd06170">
    <property type="entry name" value="LuxR_C_like"/>
    <property type="match status" value="1"/>
</dbReference>
<dbReference type="EMBL" id="SGXD01000001">
    <property type="protein sequence ID" value="RZS91187.1"/>
    <property type="molecule type" value="Genomic_DNA"/>
</dbReference>
<evidence type="ECO:0000259" key="4">
    <source>
        <dbReference type="PROSITE" id="PS50043"/>
    </source>
</evidence>
<evidence type="ECO:0000313" key="5">
    <source>
        <dbReference type="EMBL" id="RZS91187.1"/>
    </source>
</evidence>
<dbReference type="OrthoDB" id="3543649at2"/>
<evidence type="ECO:0000256" key="1">
    <source>
        <dbReference type="ARBA" id="ARBA00023015"/>
    </source>
</evidence>
<gene>
    <name evidence="5" type="ORF">EV189_0421</name>
</gene>
<dbReference type="Pfam" id="PF00196">
    <property type="entry name" value="GerE"/>
    <property type="match status" value="1"/>
</dbReference>
<dbReference type="InterPro" id="IPR036388">
    <property type="entry name" value="WH-like_DNA-bd_sf"/>
</dbReference>
<dbReference type="GO" id="GO:0003677">
    <property type="term" value="F:DNA binding"/>
    <property type="evidence" value="ECO:0007669"/>
    <property type="project" value="UniProtKB-KW"/>
</dbReference>
<dbReference type="PRINTS" id="PR00038">
    <property type="entry name" value="HTHLUXR"/>
</dbReference>
<evidence type="ECO:0000313" key="6">
    <source>
        <dbReference type="Proteomes" id="UP000293638"/>
    </source>
</evidence>
<dbReference type="SUPFAM" id="SSF55781">
    <property type="entry name" value="GAF domain-like"/>
    <property type="match status" value="1"/>
</dbReference>
<dbReference type="GO" id="GO:0006355">
    <property type="term" value="P:regulation of DNA-templated transcription"/>
    <property type="evidence" value="ECO:0007669"/>
    <property type="project" value="InterPro"/>
</dbReference>
<dbReference type="PROSITE" id="PS00622">
    <property type="entry name" value="HTH_LUXR_1"/>
    <property type="match status" value="1"/>
</dbReference>
<dbReference type="PROSITE" id="PS50043">
    <property type="entry name" value="HTH_LUXR_2"/>
    <property type="match status" value="1"/>
</dbReference>
<dbReference type="Gene3D" id="1.10.10.10">
    <property type="entry name" value="Winged helix-like DNA-binding domain superfamily/Winged helix DNA-binding domain"/>
    <property type="match status" value="1"/>
</dbReference>
<protein>
    <submittedName>
        <fullName evidence="5">Regulatory LuxR family protein</fullName>
    </submittedName>
</protein>
<dbReference type="InterPro" id="IPR016032">
    <property type="entry name" value="Sig_transdc_resp-reg_C-effctor"/>
</dbReference>
<reference evidence="5 6" key="1">
    <citation type="submission" date="2019-02" db="EMBL/GenBank/DDBJ databases">
        <title>Genomic Encyclopedia of Type Strains, Phase IV (KMG-IV): sequencing the most valuable type-strain genomes for metagenomic binning, comparative biology and taxonomic classification.</title>
        <authorList>
            <person name="Goeker M."/>
        </authorList>
    </citation>
    <scope>NUCLEOTIDE SEQUENCE [LARGE SCALE GENOMIC DNA]</scope>
    <source>
        <strain evidence="5 6">DSM 45622</strain>
    </source>
</reference>
<dbReference type="SUPFAM" id="SSF46894">
    <property type="entry name" value="C-terminal effector domain of the bipartite response regulators"/>
    <property type="match status" value="1"/>
</dbReference>
<dbReference type="Proteomes" id="UP000293638">
    <property type="component" value="Unassembled WGS sequence"/>
</dbReference>